<feature type="region of interest" description="Disordered" evidence="1">
    <location>
        <begin position="202"/>
        <end position="245"/>
    </location>
</feature>
<dbReference type="AlphaFoldDB" id="A0A6J1EDX9"/>
<evidence type="ECO:0000259" key="2">
    <source>
        <dbReference type="Pfam" id="PF19259"/>
    </source>
</evidence>
<protein>
    <submittedName>
        <fullName evidence="4">Uncharacterized protein LOC111433397</fullName>
    </submittedName>
</protein>
<dbReference type="InterPro" id="IPR045358">
    <property type="entry name" value="Ty3_capsid"/>
</dbReference>
<reference evidence="4" key="1">
    <citation type="submission" date="2025-08" db="UniProtKB">
        <authorList>
            <consortium name="RefSeq"/>
        </authorList>
    </citation>
    <scope>IDENTIFICATION</scope>
    <source>
        <tissue evidence="4">Young leaves</tissue>
    </source>
</reference>
<organism evidence="3 4">
    <name type="scientific">Cucurbita moschata</name>
    <name type="common">Winter crookneck squash</name>
    <name type="synonym">Cucurbita pepo var. moschata</name>
    <dbReference type="NCBI Taxonomy" id="3662"/>
    <lineage>
        <taxon>Eukaryota</taxon>
        <taxon>Viridiplantae</taxon>
        <taxon>Streptophyta</taxon>
        <taxon>Embryophyta</taxon>
        <taxon>Tracheophyta</taxon>
        <taxon>Spermatophyta</taxon>
        <taxon>Magnoliopsida</taxon>
        <taxon>eudicotyledons</taxon>
        <taxon>Gunneridae</taxon>
        <taxon>Pentapetalae</taxon>
        <taxon>rosids</taxon>
        <taxon>fabids</taxon>
        <taxon>Cucurbitales</taxon>
        <taxon>Cucurbitaceae</taxon>
        <taxon>Cucurbiteae</taxon>
        <taxon>Cucurbita</taxon>
    </lineage>
</organism>
<feature type="compositionally biased region" description="Polar residues" evidence="1">
    <location>
        <begin position="1"/>
        <end position="14"/>
    </location>
</feature>
<dbReference type="Pfam" id="PF19259">
    <property type="entry name" value="Ty3_capsid"/>
    <property type="match status" value="1"/>
</dbReference>
<evidence type="ECO:0000313" key="4">
    <source>
        <dbReference type="RefSeq" id="XP_022926217.1"/>
    </source>
</evidence>
<feature type="region of interest" description="Disordered" evidence="1">
    <location>
        <begin position="1"/>
        <end position="21"/>
    </location>
</feature>
<name>A0A6J1EDX9_CUCMO</name>
<dbReference type="KEGG" id="cmos:111433397"/>
<dbReference type="PANTHER" id="PTHR33223:SF11">
    <property type="entry name" value="ELEMENT PROTEIN, PUTATIVE-RELATED"/>
    <property type="match status" value="1"/>
</dbReference>
<proteinExistence type="predicted"/>
<evidence type="ECO:0000256" key="1">
    <source>
        <dbReference type="SAM" id="MobiDB-lite"/>
    </source>
</evidence>
<accession>A0A6J1EDX9</accession>
<evidence type="ECO:0000313" key="3">
    <source>
        <dbReference type="Proteomes" id="UP000504609"/>
    </source>
</evidence>
<feature type="compositionally biased region" description="Basic and acidic residues" evidence="1">
    <location>
        <begin position="202"/>
        <end position="218"/>
    </location>
</feature>
<sequence>MATQPANTMATQPANAVAPQPADAVAIQPVNSPHPDRGANWLKDFRRYNPRPFVGSKEDPTAAQMWIANMETTFESMRCFDEHKVACATYVLQKDAEVWWSDNKQSINPGGGITTWETFKEAFLKYYYPKETCIKKQQEFNHLTQGDRTVDQYDQDFMRLRRFAPSLAFTEEKQTEKFVLGLNPKTRRMLEAFNPKTYEEALRTAKALEEPPEEKKTEPTVATGRKRPVEVDTTEFQPPSQRPRY</sequence>
<dbReference type="RefSeq" id="XP_022926217.1">
    <property type="nucleotide sequence ID" value="XM_023070449.1"/>
</dbReference>
<dbReference type="GeneID" id="111433397"/>
<dbReference type="Proteomes" id="UP000504609">
    <property type="component" value="Unplaced"/>
</dbReference>
<keyword evidence="3" id="KW-1185">Reference proteome</keyword>
<dbReference type="PANTHER" id="PTHR33223">
    <property type="entry name" value="CCHC-TYPE DOMAIN-CONTAINING PROTEIN"/>
    <property type="match status" value="1"/>
</dbReference>
<feature type="domain" description="Ty3 transposon capsid-like protein" evidence="2">
    <location>
        <begin position="49"/>
        <end position="209"/>
    </location>
</feature>
<gene>
    <name evidence="4" type="primary">LOC111433397</name>
</gene>